<dbReference type="FunFam" id="3.20.20.70:FF:000138">
    <property type="entry name" value="NADPH dehydrogenase 1"/>
    <property type="match status" value="1"/>
</dbReference>
<keyword evidence="9" id="KW-1185">Reference proteome</keyword>
<dbReference type="AlphaFoldDB" id="G3ATZ1"/>
<evidence type="ECO:0000256" key="6">
    <source>
        <dbReference type="ARBA" id="ARBA00075326"/>
    </source>
</evidence>
<dbReference type="EMBL" id="GL996505">
    <property type="protein sequence ID" value="EGW30367.1"/>
    <property type="molecule type" value="Genomic_DNA"/>
</dbReference>
<dbReference type="eggNOG" id="KOG0134">
    <property type="taxonomic scope" value="Eukaryota"/>
</dbReference>
<evidence type="ECO:0000256" key="1">
    <source>
        <dbReference type="ARBA" id="ARBA00001917"/>
    </source>
</evidence>
<comment type="similarity">
    <text evidence="2">Belongs to the NADH:flavin oxidoreductase/NADH oxidase family.</text>
</comment>
<dbReference type="OMA" id="YMANAVN"/>
<accession>G3ATZ1</accession>
<dbReference type="PANTHER" id="PTHR22893">
    <property type="entry name" value="NADH OXIDOREDUCTASE-RELATED"/>
    <property type="match status" value="1"/>
</dbReference>
<evidence type="ECO:0000256" key="3">
    <source>
        <dbReference type="ARBA" id="ARBA00022643"/>
    </source>
</evidence>
<dbReference type="InterPro" id="IPR045247">
    <property type="entry name" value="Oye-like"/>
</dbReference>
<dbReference type="RefSeq" id="XP_007377338.1">
    <property type="nucleotide sequence ID" value="XM_007377276.1"/>
</dbReference>
<protein>
    <recommendedName>
        <fullName evidence="5">Probable NADPH dehydrogenase</fullName>
    </recommendedName>
    <alternativeName>
        <fullName evidence="6">Estrogen-binding protein</fullName>
    </alternativeName>
</protein>
<evidence type="ECO:0000313" key="8">
    <source>
        <dbReference type="EMBL" id="EGW30367.1"/>
    </source>
</evidence>
<dbReference type="PANTHER" id="PTHR22893:SF91">
    <property type="entry name" value="NADPH DEHYDROGENASE 2-RELATED"/>
    <property type="match status" value="1"/>
</dbReference>
<dbReference type="InterPro" id="IPR001155">
    <property type="entry name" value="OxRdtase_FMN_N"/>
</dbReference>
<keyword evidence="3" id="KW-0285">Flavoprotein</keyword>
<dbReference type="FunCoup" id="G3ATZ1">
    <property type="interactions" value="852"/>
</dbReference>
<proteinExistence type="inferred from homology"/>
<dbReference type="HOGENOM" id="CLU_012153_0_0_1"/>
<reference evidence="8 9" key="1">
    <citation type="journal article" date="2011" name="Proc. Natl. Acad. Sci. U.S.A.">
        <title>Comparative genomics of xylose-fermenting fungi for enhanced biofuel production.</title>
        <authorList>
            <person name="Wohlbach D.J."/>
            <person name="Kuo A."/>
            <person name="Sato T.K."/>
            <person name="Potts K.M."/>
            <person name="Salamov A.A."/>
            <person name="LaButti K.M."/>
            <person name="Sun H."/>
            <person name="Clum A."/>
            <person name="Pangilinan J.L."/>
            <person name="Lindquist E.A."/>
            <person name="Lucas S."/>
            <person name="Lapidus A."/>
            <person name="Jin M."/>
            <person name="Gunawan C."/>
            <person name="Balan V."/>
            <person name="Dale B.E."/>
            <person name="Jeffries T.W."/>
            <person name="Zinkel R."/>
            <person name="Barry K.W."/>
            <person name="Grigoriev I.V."/>
            <person name="Gasch A.P."/>
        </authorList>
    </citation>
    <scope>NUCLEOTIDE SEQUENCE [LARGE SCALE GENOMIC DNA]</scope>
    <source>
        <strain evidence="9">NRRL Y-27907 / 11-Y1</strain>
    </source>
</reference>
<evidence type="ECO:0000256" key="4">
    <source>
        <dbReference type="ARBA" id="ARBA00056646"/>
    </source>
</evidence>
<dbReference type="Gene3D" id="3.20.20.70">
    <property type="entry name" value="Aldolase class I"/>
    <property type="match status" value="1"/>
</dbReference>
<name>G3ATZ1_SPAPN</name>
<dbReference type="Proteomes" id="UP000000709">
    <property type="component" value="Unassembled WGS sequence"/>
</dbReference>
<keyword evidence="3" id="KW-0288">FMN</keyword>
<feature type="domain" description="NADH:flavin oxidoreductase/NADH oxidase N-terminal" evidence="7">
    <location>
        <begin position="14"/>
        <end position="362"/>
    </location>
</feature>
<dbReference type="InParanoid" id="G3ATZ1"/>
<dbReference type="GO" id="GO:0042562">
    <property type="term" value="F:hormone binding"/>
    <property type="evidence" value="ECO:0007669"/>
    <property type="project" value="UniProtKB-ARBA"/>
</dbReference>
<evidence type="ECO:0000313" key="9">
    <source>
        <dbReference type="Proteomes" id="UP000000709"/>
    </source>
</evidence>
<evidence type="ECO:0000256" key="5">
    <source>
        <dbReference type="ARBA" id="ARBA00067604"/>
    </source>
</evidence>
<dbReference type="GO" id="GO:0003959">
    <property type="term" value="F:NADPH dehydrogenase activity"/>
    <property type="evidence" value="ECO:0007669"/>
    <property type="project" value="TreeGrafter"/>
</dbReference>
<dbReference type="InterPro" id="IPR013785">
    <property type="entry name" value="Aldolase_TIM"/>
</dbReference>
<evidence type="ECO:0000256" key="2">
    <source>
        <dbReference type="ARBA" id="ARBA00005979"/>
    </source>
</evidence>
<dbReference type="SUPFAM" id="SSF51395">
    <property type="entry name" value="FMN-linked oxidoreductases"/>
    <property type="match status" value="1"/>
</dbReference>
<comment type="cofactor">
    <cofactor evidence="1">
        <name>FMN</name>
        <dbReference type="ChEBI" id="CHEBI:58210"/>
    </cofactor>
</comment>
<dbReference type="GeneID" id="18874648"/>
<dbReference type="Pfam" id="PF00724">
    <property type="entry name" value="Oxidored_FMN"/>
    <property type="match status" value="1"/>
</dbReference>
<evidence type="ECO:0000259" key="7">
    <source>
        <dbReference type="Pfam" id="PF00724"/>
    </source>
</evidence>
<dbReference type="OrthoDB" id="276546at2759"/>
<dbReference type="KEGG" id="spaa:SPAPADRAFT_63219"/>
<gene>
    <name evidence="8" type="ORF">SPAPADRAFT_63219</name>
</gene>
<comment type="function">
    <text evidence="4">Oxidoreductase that binds mammalian estrogens with high affinity.</text>
</comment>
<organism evidence="9">
    <name type="scientific">Spathaspora passalidarum (strain NRRL Y-27907 / 11-Y1)</name>
    <dbReference type="NCBI Taxonomy" id="619300"/>
    <lineage>
        <taxon>Eukaryota</taxon>
        <taxon>Fungi</taxon>
        <taxon>Dikarya</taxon>
        <taxon>Ascomycota</taxon>
        <taxon>Saccharomycotina</taxon>
        <taxon>Pichiomycetes</taxon>
        <taxon>Debaryomycetaceae</taxon>
        <taxon>Spathaspora</taxon>
    </lineage>
</organism>
<dbReference type="GO" id="GO:0010181">
    <property type="term" value="F:FMN binding"/>
    <property type="evidence" value="ECO:0007669"/>
    <property type="project" value="InterPro"/>
</dbReference>
<sequence>MTTEELPPLAESNVFKPIKVGNHTLSNRIVYVPTTRFRAAKGDPKTRHVPSDLMQQYYSDRAQYPGTLLITEATLVSDRAGGYEGVPKISTKEEVDGWKKITDKVHERGSFISCQFWFLGRVADPKVLKERGLDMIAPSAIYPSEEAKAAAEKQGVQVRAVTEEEIKDIILNDYTIAAKNAIAAGFDYIELHGAHGYFIDQFLHENSNTRTDKYGGSIENRARFALEVIDHLIGVVGADRLAIRLSPWAEVQGIEERASPIPTFSYLLDQLQRRADKGNKLAYVSVVEPRVQGTVTVDASSAKGDNHFVEQVWKGIIVRAGNYTYDAPEFKSIREDTANGRTLVGFSRYFTSNPDLVSKLKNDPSTLVKYNRATFYDASNWGYNTYRNHGDETKYDEAVEKKRYPKVIDDRREANL</sequence>
<dbReference type="CDD" id="cd02933">
    <property type="entry name" value="OYE_like_FMN"/>
    <property type="match status" value="1"/>
</dbReference>